<gene>
    <name evidence="1" type="ORF">O181_001895</name>
</gene>
<sequence>MEENFIPLETQSQDKTPVATLDIEGKKGKGKRHSESLITSKKWIPSATKRTRKPQISASIQGKTALINYTGMINKIKPVVTFKGKFPKAVDNKFVQGTVKGILESQRTSQRTDKDCLELADQCLDTGVDSRKLRKSQPHFHSPSN</sequence>
<organism evidence="1 2">
    <name type="scientific">Austropuccinia psidii MF-1</name>
    <dbReference type="NCBI Taxonomy" id="1389203"/>
    <lineage>
        <taxon>Eukaryota</taxon>
        <taxon>Fungi</taxon>
        <taxon>Dikarya</taxon>
        <taxon>Basidiomycota</taxon>
        <taxon>Pucciniomycotina</taxon>
        <taxon>Pucciniomycetes</taxon>
        <taxon>Pucciniales</taxon>
        <taxon>Sphaerophragmiaceae</taxon>
        <taxon>Austropuccinia</taxon>
    </lineage>
</organism>
<evidence type="ECO:0000313" key="1">
    <source>
        <dbReference type="EMBL" id="MBW0462180.1"/>
    </source>
</evidence>
<protein>
    <submittedName>
        <fullName evidence="1">Uncharacterized protein</fullName>
    </submittedName>
</protein>
<comment type="caution">
    <text evidence="1">The sequence shown here is derived from an EMBL/GenBank/DDBJ whole genome shotgun (WGS) entry which is preliminary data.</text>
</comment>
<evidence type="ECO:0000313" key="2">
    <source>
        <dbReference type="Proteomes" id="UP000765509"/>
    </source>
</evidence>
<dbReference type="Proteomes" id="UP000765509">
    <property type="component" value="Unassembled WGS sequence"/>
</dbReference>
<name>A0A9Q3BC01_9BASI</name>
<reference evidence="1" key="1">
    <citation type="submission" date="2021-03" db="EMBL/GenBank/DDBJ databases">
        <title>Draft genome sequence of rust myrtle Austropuccinia psidii MF-1, a brazilian biotype.</title>
        <authorList>
            <person name="Quecine M.C."/>
            <person name="Pachon D.M.R."/>
            <person name="Bonatelli M.L."/>
            <person name="Correr F.H."/>
            <person name="Franceschini L.M."/>
            <person name="Leite T.F."/>
            <person name="Margarido G.R.A."/>
            <person name="Almeida C.A."/>
            <person name="Ferrarezi J.A."/>
            <person name="Labate C.A."/>
        </authorList>
    </citation>
    <scope>NUCLEOTIDE SEQUENCE</scope>
    <source>
        <strain evidence="1">MF-1</strain>
    </source>
</reference>
<accession>A0A9Q3BC01</accession>
<dbReference type="EMBL" id="AVOT02000299">
    <property type="protein sequence ID" value="MBW0462180.1"/>
    <property type="molecule type" value="Genomic_DNA"/>
</dbReference>
<keyword evidence="2" id="KW-1185">Reference proteome</keyword>
<proteinExistence type="predicted"/>
<dbReference type="AlphaFoldDB" id="A0A9Q3BC01"/>